<reference evidence="1 2" key="1">
    <citation type="submission" date="2013-02" db="EMBL/GenBank/DDBJ databases">
        <authorList>
            <person name="Genoscope - CEA"/>
        </authorList>
    </citation>
    <scope>NUCLEOTIDE SEQUENCE [LARGE SCALE GENOMIC DNA]</scope>
    <source>
        <strain evidence="1 2">STM 2683</strain>
    </source>
</reference>
<name>M5EWE0_9HYPH</name>
<evidence type="ECO:0000313" key="2">
    <source>
        <dbReference type="Proteomes" id="UP000012062"/>
    </source>
</evidence>
<dbReference type="EMBL" id="CAUM01000021">
    <property type="protein sequence ID" value="CCV03991.1"/>
    <property type="molecule type" value="Genomic_DNA"/>
</dbReference>
<proteinExistence type="predicted"/>
<dbReference type="Proteomes" id="UP000012062">
    <property type="component" value="Unassembled WGS sequence"/>
</dbReference>
<comment type="caution">
    <text evidence="1">The sequence shown here is derived from an EMBL/GenBank/DDBJ whole genome shotgun (WGS) entry which is preliminary data.</text>
</comment>
<organism evidence="1 2">
    <name type="scientific">Mesorhizobium metallidurans STM 2683</name>
    <dbReference type="NCBI Taxonomy" id="1297569"/>
    <lineage>
        <taxon>Bacteria</taxon>
        <taxon>Pseudomonadati</taxon>
        <taxon>Pseudomonadota</taxon>
        <taxon>Alphaproteobacteria</taxon>
        <taxon>Hyphomicrobiales</taxon>
        <taxon>Phyllobacteriaceae</taxon>
        <taxon>Mesorhizobium</taxon>
    </lineage>
</organism>
<keyword evidence="2" id="KW-1185">Reference proteome</keyword>
<sequence length="161" mass="17458">MGWHQLAGRIQGSQVHFDFVRAACKNRRAAAGTEKTPGVVACFAIDRHRILRKHRGSVEKGAMMLAAVETVANANPVWESRRHNFDVAAQAAAGESVHAASPLKSSWEWLQRTTLSLQLPLQAGRVVSSAAGDSDHRFQANRAYDATSERLGGTGLRAACR</sequence>
<protein>
    <submittedName>
        <fullName evidence="1">Uncharacterized protein</fullName>
    </submittedName>
</protein>
<dbReference type="AlphaFoldDB" id="M5EWE0"/>
<gene>
    <name evidence="1" type="ORF">MESS2_1170004</name>
</gene>
<evidence type="ECO:0000313" key="1">
    <source>
        <dbReference type="EMBL" id="CCV03991.1"/>
    </source>
</evidence>
<accession>M5EWE0</accession>